<keyword evidence="2" id="KW-1185">Reference proteome</keyword>
<evidence type="ECO:0000313" key="1">
    <source>
        <dbReference type="EMBL" id="MFB9450245.1"/>
    </source>
</evidence>
<comment type="caution">
    <text evidence="1">The sequence shown here is derived from an EMBL/GenBank/DDBJ whole genome shotgun (WGS) entry which is preliminary data.</text>
</comment>
<evidence type="ECO:0008006" key="3">
    <source>
        <dbReference type="Google" id="ProtNLM"/>
    </source>
</evidence>
<dbReference type="InterPro" id="IPR054058">
    <property type="entry name" value="HTH_67"/>
</dbReference>
<accession>A0ABV5MMZ3</accession>
<dbReference type="RefSeq" id="WP_223102370.1">
    <property type="nucleotide sequence ID" value="NZ_CP061913.1"/>
</dbReference>
<dbReference type="NCBIfam" id="NF047719">
    <property type="entry name" value="SCO6745_fam_HTH"/>
    <property type="match status" value="1"/>
</dbReference>
<protein>
    <recommendedName>
        <fullName evidence="3">SalK</fullName>
    </recommendedName>
</protein>
<gene>
    <name evidence="1" type="ORF">ACFFTR_44810</name>
</gene>
<reference evidence="1 2" key="1">
    <citation type="submission" date="2024-09" db="EMBL/GenBank/DDBJ databases">
        <authorList>
            <person name="Sun Q."/>
            <person name="Mori K."/>
        </authorList>
    </citation>
    <scope>NUCLEOTIDE SEQUENCE [LARGE SCALE GENOMIC DNA]</scope>
    <source>
        <strain evidence="1 2">JCM 3307</strain>
    </source>
</reference>
<organism evidence="1 2">
    <name type="scientific">Dactylosporangium vinaceum</name>
    <dbReference type="NCBI Taxonomy" id="53362"/>
    <lineage>
        <taxon>Bacteria</taxon>
        <taxon>Bacillati</taxon>
        <taxon>Actinomycetota</taxon>
        <taxon>Actinomycetes</taxon>
        <taxon>Micromonosporales</taxon>
        <taxon>Micromonosporaceae</taxon>
        <taxon>Dactylosporangium</taxon>
    </lineage>
</organism>
<proteinExistence type="predicted"/>
<dbReference type="EMBL" id="JBHMCA010000072">
    <property type="protein sequence ID" value="MFB9450245.1"/>
    <property type="molecule type" value="Genomic_DNA"/>
</dbReference>
<name>A0ABV5MMZ3_9ACTN</name>
<sequence length="289" mass="31491">MTELSTERRLWSLYEPLHAVSYFAPQGRAAFEEAGVRGFWRGYFAGRAAPLGPVGAAPVIAAFYGFAPQMVQRALPDVWTRITPEAALEARLEGARRALGPAVEGISGVDEAAALLREAAANAEVYGRILAAANAALPWPQDALGTMWLAATILREHRGDGHLAALLVEGLDGAEAMVWRVALNDGRGRKMAQPARGWSDEEWDAARTRLHQRGYLDGEGAATEKARWAYKTLEETTDQLAARPWQALGPERTERLAVLLTPIAERINAELGPYYPNWIKLPMPAQGAS</sequence>
<dbReference type="Proteomes" id="UP001589608">
    <property type="component" value="Unassembled WGS sequence"/>
</dbReference>
<evidence type="ECO:0000313" key="2">
    <source>
        <dbReference type="Proteomes" id="UP001589608"/>
    </source>
</evidence>
<dbReference type="Pfam" id="PF21863">
    <property type="entry name" value="HTH_67"/>
    <property type="match status" value="1"/>
</dbReference>